<feature type="domain" description="EAL" evidence="1">
    <location>
        <begin position="1"/>
        <end position="206"/>
    </location>
</feature>
<dbReference type="PIRSF" id="PIRSF003180">
    <property type="entry name" value="DiGMPpdiest_YuxH"/>
    <property type="match status" value="1"/>
</dbReference>
<keyword evidence="4" id="KW-1185">Reference proteome</keyword>
<comment type="caution">
    <text evidence="3">The sequence shown here is derived from an EMBL/GenBank/DDBJ whole genome shotgun (WGS) entry which is preliminary data.</text>
</comment>
<dbReference type="Pfam" id="PF08668">
    <property type="entry name" value="HDOD"/>
    <property type="match status" value="1"/>
</dbReference>
<dbReference type="InterPro" id="IPR014408">
    <property type="entry name" value="dGMP_Pdiesterase_EAL/HD-GYP"/>
</dbReference>
<dbReference type="SMART" id="SM00052">
    <property type="entry name" value="EAL"/>
    <property type="match status" value="1"/>
</dbReference>
<sequence>MEVFVARQPILKKNDDVYGYELLYRNSLENHFIPMDGNEATSEVLKNTFLTIGLERMSQGKPCFINFTEKLLLDKVPEYFSPQQLVVEILEDVSLTYDVVRVCRELKEKGFQIALDDVVSIQDPSFIELMPYIDILKVDIRLVAEQERVAIIQLAKQMNITLLAEKVETREDYERCKKEGFDLFQGFYFSKPVIITGTDIPFFHSTYFQMIKELSVPDDEINIEKVTEIIGHDLALTYKLLRLINTTKREGTMPVQSIKQAVMLLGTDALKKWLYVLSIKEASPKHTTTPQLVTKTSLIRAKMSEQVAVRLRSPGRADGYFLAGIMSLIDVVTKRPMNEIVESLPLDTEIQNALRKEKNIYREILDLVIAMEQADFDYLEKSLSAFDMQLNEIFEIYGQSIAWTDQLYQENFSA</sequence>
<evidence type="ECO:0000259" key="1">
    <source>
        <dbReference type="PROSITE" id="PS50883"/>
    </source>
</evidence>
<dbReference type="InterPro" id="IPR001633">
    <property type="entry name" value="EAL_dom"/>
</dbReference>
<feature type="domain" description="HDOD" evidence="2">
    <location>
        <begin position="200"/>
        <end position="392"/>
    </location>
</feature>
<evidence type="ECO:0000259" key="2">
    <source>
        <dbReference type="PROSITE" id="PS51833"/>
    </source>
</evidence>
<dbReference type="PROSITE" id="PS51833">
    <property type="entry name" value="HDOD"/>
    <property type="match status" value="1"/>
</dbReference>
<dbReference type="InterPro" id="IPR013976">
    <property type="entry name" value="HDOD"/>
</dbReference>
<dbReference type="PROSITE" id="PS50883">
    <property type="entry name" value="EAL"/>
    <property type="match status" value="1"/>
</dbReference>
<evidence type="ECO:0000313" key="4">
    <source>
        <dbReference type="Proteomes" id="UP000571017"/>
    </source>
</evidence>
<dbReference type="Proteomes" id="UP000571017">
    <property type="component" value="Unassembled WGS sequence"/>
</dbReference>
<dbReference type="InterPro" id="IPR035919">
    <property type="entry name" value="EAL_sf"/>
</dbReference>
<name>A0A838CT66_9BACI</name>
<proteinExistence type="predicted"/>
<dbReference type="CDD" id="cd01948">
    <property type="entry name" value="EAL"/>
    <property type="match status" value="1"/>
</dbReference>
<dbReference type="PANTHER" id="PTHR33525">
    <property type="match status" value="1"/>
</dbReference>
<dbReference type="EMBL" id="JACEFG010000002">
    <property type="protein sequence ID" value="MBA2175134.1"/>
    <property type="molecule type" value="Genomic_DNA"/>
</dbReference>
<dbReference type="Gene3D" id="3.20.20.450">
    <property type="entry name" value="EAL domain"/>
    <property type="match status" value="1"/>
</dbReference>
<protein>
    <submittedName>
        <fullName evidence="3">EAL domain-containing protein</fullName>
    </submittedName>
</protein>
<dbReference type="SUPFAM" id="SSF141868">
    <property type="entry name" value="EAL domain-like"/>
    <property type="match status" value="1"/>
</dbReference>
<gene>
    <name evidence="3" type="ORF">H0266_09535</name>
</gene>
<dbReference type="Gene3D" id="1.10.3210.10">
    <property type="entry name" value="Hypothetical protein af1432"/>
    <property type="match status" value="1"/>
</dbReference>
<reference evidence="3 4" key="1">
    <citation type="journal article" date="2004" name="Extremophiles">
        <title>Halobacillus locisalis sp. nov., a halophilic bacterium isolated from a marine solar saltern of the Yellow Sea in Korea.</title>
        <authorList>
            <person name="Yoon J.H."/>
            <person name="Kang K.H."/>
            <person name="Oh T.K."/>
            <person name="Park Y.H."/>
        </authorList>
    </citation>
    <scope>NUCLEOTIDE SEQUENCE [LARGE SCALE GENOMIC DNA]</scope>
    <source>
        <strain evidence="3 4">KCTC 3788</strain>
    </source>
</reference>
<dbReference type="PANTHER" id="PTHR33525:SF4">
    <property type="entry name" value="CYCLIC DI-GMP PHOSPHODIESTERASE CDGJ"/>
    <property type="match status" value="1"/>
</dbReference>
<evidence type="ECO:0000313" key="3">
    <source>
        <dbReference type="EMBL" id="MBA2175134.1"/>
    </source>
</evidence>
<accession>A0A838CT66</accession>
<dbReference type="RefSeq" id="WP_181472170.1">
    <property type="nucleotide sequence ID" value="NZ_JACEFG010000002.1"/>
</dbReference>
<dbReference type="SUPFAM" id="SSF109604">
    <property type="entry name" value="HD-domain/PDEase-like"/>
    <property type="match status" value="1"/>
</dbReference>
<dbReference type="AlphaFoldDB" id="A0A838CT66"/>
<dbReference type="Pfam" id="PF00563">
    <property type="entry name" value="EAL"/>
    <property type="match status" value="1"/>
</dbReference>
<organism evidence="3 4">
    <name type="scientific">Halobacillus locisalis</name>
    <dbReference type="NCBI Taxonomy" id="220753"/>
    <lineage>
        <taxon>Bacteria</taxon>
        <taxon>Bacillati</taxon>
        <taxon>Bacillota</taxon>
        <taxon>Bacilli</taxon>
        <taxon>Bacillales</taxon>
        <taxon>Bacillaceae</taxon>
        <taxon>Halobacillus</taxon>
    </lineage>
</organism>
<dbReference type="InterPro" id="IPR052340">
    <property type="entry name" value="RNase_Y/CdgJ"/>
</dbReference>